<evidence type="ECO:0000259" key="1">
    <source>
        <dbReference type="Pfam" id="PF25222"/>
    </source>
</evidence>
<dbReference type="RefSeq" id="WP_167884382.1">
    <property type="nucleotide sequence ID" value="NZ_RQHV01000042.1"/>
</dbReference>
<dbReference type="InterPro" id="IPR057162">
    <property type="entry name" value="DUF7840"/>
</dbReference>
<dbReference type="Pfam" id="PF25222">
    <property type="entry name" value="DUF7840"/>
    <property type="match status" value="1"/>
</dbReference>
<dbReference type="Proteomes" id="UP000298264">
    <property type="component" value="Unassembled WGS sequence"/>
</dbReference>
<protein>
    <recommendedName>
        <fullName evidence="1">DUF7840 domain-containing protein</fullName>
    </recommendedName>
</protein>
<name>A0A4R9LPB7_9LEPT</name>
<dbReference type="AlphaFoldDB" id="A0A4R9LPB7"/>
<gene>
    <name evidence="2" type="ORF">EHS11_07065</name>
</gene>
<accession>A0A4R9LPB7</accession>
<organism evidence="2 3">
    <name type="scientific">Leptospira ilyithenensis</name>
    <dbReference type="NCBI Taxonomy" id="2484901"/>
    <lineage>
        <taxon>Bacteria</taxon>
        <taxon>Pseudomonadati</taxon>
        <taxon>Spirochaetota</taxon>
        <taxon>Spirochaetia</taxon>
        <taxon>Leptospirales</taxon>
        <taxon>Leptospiraceae</taxon>
        <taxon>Leptospira</taxon>
    </lineage>
</organism>
<reference evidence="2" key="1">
    <citation type="journal article" date="2019" name="PLoS Negl. Trop. Dis.">
        <title>Revisiting the worldwide diversity of Leptospira species in the environment.</title>
        <authorList>
            <person name="Vincent A.T."/>
            <person name="Schiettekatte O."/>
            <person name="Bourhy P."/>
            <person name="Veyrier F.J."/>
            <person name="Picardeau M."/>
        </authorList>
    </citation>
    <scope>NUCLEOTIDE SEQUENCE [LARGE SCALE GENOMIC DNA]</scope>
    <source>
        <strain evidence="2">201400974</strain>
    </source>
</reference>
<proteinExistence type="predicted"/>
<evidence type="ECO:0000313" key="3">
    <source>
        <dbReference type="Proteomes" id="UP000298264"/>
    </source>
</evidence>
<feature type="domain" description="DUF7840" evidence="1">
    <location>
        <begin position="27"/>
        <end position="251"/>
    </location>
</feature>
<comment type="caution">
    <text evidence="2">The sequence shown here is derived from an EMBL/GenBank/DDBJ whole genome shotgun (WGS) entry which is preliminary data.</text>
</comment>
<dbReference type="EMBL" id="RQHV01000042">
    <property type="protein sequence ID" value="TGN10934.1"/>
    <property type="molecule type" value="Genomic_DNA"/>
</dbReference>
<keyword evidence="3" id="KW-1185">Reference proteome</keyword>
<evidence type="ECO:0000313" key="2">
    <source>
        <dbReference type="EMBL" id="TGN10934.1"/>
    </source>
</evidence>
<sequence length="259" mass="30203">MRAKLVFLYLLLIFLFFSFPIFSQTNEEGHGPKRVSGSIGYSNLGAFAEIQFRPAYHDLLNTDKGFVPNSETQVMNGAVRYYESSKKLELTRLNVLKMYSLNPYNSISESKTYALDLGAETVTVKTKHQPVWKNKEEYSRITPVNAEASYGYTFQNEFSRENSSFLFTVMAGVKAQSHGYFKNDARIAPQGVLNFLYNIGPWKIQAYYAYHYYNISQNENDYTANIKLRYAVQRNHEVRFEFSKHTYYQDVSFSYHYLF</sequence>